<accession>A0A935T8K3</accession>
<dbReference type="Pfam" id="PF00535">
    <property type="entry name" value="Glycos_transf_2"/>
    <property type="match status" value="1"/>
</dbReference>
<dbReference type="AlphaFoldDB" id="A0A935T8K3"/>
<evidence type="ECO:0000313" key="2">
    <source>
        <dbReference type="EMBL" id="MBK7953701.1"/>
    </source>
</evidence>
<gene>
    <name evidence="2" type="ORF">IPK02_06875</name>
</gene>
<dbReference type="InterPro" id="IPR001173">
    <property type="entry name" value="Glyco_trans_2-like"/>
</dbReference>
<feature type="non-terminal residue" evidence="2">
    <location>
        <position position="113"/>
    </location>
</feature>
<dbReference type="CDD" id="cd00761">
    <property type="entry name" value="Glyco_tranf_GTA_type"/>
    <property type="match status" value="1"/>
</dbReference>
<dbReference type="EMBL" id="JADJOT010000007">
    <property type="protein sequence ID" value="MBK7953701.1"/>
    <property type="molecule type" value="Genomic_DNA"/>
</dbReference>
<feature type="domain" description="Glycosyltransferase 2-like" evidence="1">
    <location>
        <begin position="35"/>
        <end position="110"/>
    </location>
</feature>
<reference evidence="2 3" key="1">
    <citation type="submission" date="2020-10" db="EMBL/GenBank/DDBJ databases">
        <title>Connecting structure to function with the recovery of over 1000 high-quality activated sludge metagenome-assembled genomes encoding full-length rRNA genes using long-read sequencing.</title>
        <authorList>
            <person name="Singleton C.M."/>
            <person name="Petriglieri F."/>
            <person name="Kristensen J.M."/>
            <person name="Kirkegaard R.H."/>
            <person name="Michaelsen T.Y."/>
            <person name="Andersen M.H."/>
            <person name="Karst S.M."/>
            <person name="Dueholm M.S."/>
            <person name="Nielsen P.H."/>
            <person name="Albertsen M."/>
        </authorList>
    </citation>
    <scope>NUCLEOTIDE SEQUENCE [LARGE SCALE GENOMIC DNA]</scope>
    <source>
        <strain evidence="2">Fred_18-Q3-R57-64_BAT3C.720</strain>
    </source>
</reference>
<dbReference type="Proteomes" id="UP000706151">
    <property type="component" value="Unassembled WGS sequence"/>
</dbReference>
<evidence type="ECO:0000259" key="1">
    <source>
        <dbReference type="Pfam" id="PF00535"/>
    </source>
</evidence>
<name>A0A935T8K3_9PROT</name>
<sequence length="113" mass="12522">MTEERCPHISAIVTFHGEGLLAHKTLLGLERVRRFTEAQGIIVELVAVLDSADSETTDIVTRCPVLRATDQVLEVNNRDPGVSRNSGVFVARGHCIAIFDGDDFYTKNWLLGR</sequence>
<dbReference type="SUPFAM" id="SSF53448">
    <property type="entry name" value="Nucleotide-diphospho-sugar transferases"/>
    <property type="match status" value="1"/>
</dbReference>
<comment type="caution">
    <text evidence="2">The sequence shown here is derived from an EMBL/GenBank/DDBJ whole genome shotgun (WGS) entry which is preliminary data.</text>
</comment>
<organism evidence="2 3">
    <name type="scientific">Candidatus Accumulibacter affinis</name>
    <dbReference type="NCBI Taxonomy" id="2954384"/>
    <lineage>
        <taxon>Bacteria</taxon>
        <taxon>Pseudomonadati</taxon>
        <taxon>Pseudomonadota</taxon>
        <taxon>Betaproteobacteria</taxon>
        <taxon>Candidatus Accumulibacter</taxon>
    </lineage>
</organism>
<evidence type="ECO:0000313" key="3">
    <source>
        <dbReference type="Proteomes" id="UP000706151"/>
    </source>
</evidence>
<protein>
    <submittedName>
        <fullName evidence="2">Glycosyltransferase family 2 protein</fullName>
    </submittedName>
</protein>
<dbReference type="InterPro" id="IPR029044">
    <property type="entry name" value="Nucleotide-diphossugar_trans"/>
</dbReference>
<proteinExistence type="predicted"/>
<dbReference type="Gene3D" id="3.90.550.10">
    <property type="entry name" value="Spore Coat Polysaccharide Biosynthesis Protein SpsA, Chain A"/>
    <property type="match status" value="1"/>
</dbReference>